<proteinExistence type="predicted"/>
<dbReference type="EMBL" id="JAWJBA010000009">
    <property type="protein sequence ID" value="MDV2686468.1"/>
    <property type="molecule type" value="Genomic_DNA"/>
</dbReference>
<comment type="caution">
    <text evidence="2">The sequence shown here is derived from an EMBL/GenBank/DDBJ whole genome shotgun (WGS) entry which is preliminary data.</text>
</comment>
<accession>A0ABU3XF03</accession>
<reference evidence="2 3" key="1">
    <citation type="submission" date="2023-10" db="EMBL/GenBank/DDBJ databases">
        <title>Screening of Alkalihalobacillus lindianensis BZ-TG-R113 and Its Alleviation of Salt Stress on Rapeseed Growth.</title>
        <authorList>
            <person name="Zhao B."/>
            <person name="Guo T."/>
        </authorList>
    </citation>
    <scope>NUCLEOTIDE SEQUENCE [LARGE SCALE GENOMIC DNA]</scope>
    <source>
        <strain evidence="2 3">BZ-TG-R113</strain>
    </source>
</reference>
<protein>
    <submittedName>
        <fullName evidence="2">Uncharacterized protein</fullName>
    </submittedName>
</protein>
<dbReference type="Proteomes" id="UP001287282">
    <property type="component" value="Unassembled WGS sequence"/>
</dbReference>
<keyword evidence="1" id="KW-0812">Transmembrane</keyword>
<keyword evidence="1" id="KW-0472">Membrane</keyword>
<sequence length="96" mass="11318">MSLIGAVLVPIFLYYLYTHIKFSKSEEAKDERGQLILLQSYKHSIAILPIGWLLLEVVHRFVTTVSYDTYRDSIWLLILITFIVQGFSVNRYRKQH</sequence>
<evidence type="ECO:0000313" key="2">
    <source>
        <dbReference type="EMBL" id="MDV2686468.1"/>
    </source>
</evidence>
<name>A0ABU3XF03_9BACI</name>
<feature type="transmembrane region" description="Helical" evidence="1">
    <location>
        <begin position="6"/>
        <end position="23"/>
    </location>
</feature>
<gene>
    <name evidence="2" type="ORF">RYX56_19035</name>
</gene>
<organism evidence="2 3">
    <name type="scientific">Alkalihalophilus lindianensis</name>
    <dbReference type="NCBI Taxonomy" id="1630542"/>
    <lineage>
        <taxon>Bacteria</taxon>
        <taxon>Bacillati</taxon>
        <taxon>Bacillota</taxon>
        <taxon>Bacilli</taxon>
        <taxon>Bacillales</taxon>
        <taxon>Bacillaceae</taxon>
        <taxon>Alkalihalophilus</taxon>
    </lineage>
</organism>
<evidence type="ECO:0000256" key="1">
    <source>
        <dbReference type="SAM" id="Phobius"/>
    </source>
</evidence>
<feature type="transmembrane region" description="Helical" evidence="1">
    <location>
        <begin position="74"/>
        <end position="92"/>
    </location>
</feature>
<feature type="transmembrane region" description="Helical" evidence="1">
    <location>
        <begin position="44"/>
        <end position="62"/>
    </location>
</feature>
<evidence type="ECO:0000313" key="3">
    <source>
        <dbReference type="Proteomes" id="UP001287282"/>
    </source>
</evidence>
<keyword evidence="1" id="KW-1133">Transmembrane helix</keyword>
<keyword evidence="3" id="KW-1185">Reference proteome</keyword>
<dbReference type="RefSeq" id="WP_317123627.1">
    <property type="nucleotide sequence ID" value="NZ_JAWJBA010000009.1"/>
</dbReference>